<keyword evidence="5" id="KW-0479">Metal-binding</keyword>
<dbReference type="Pfam" id="PF13359">
    <property type="entry name" value="DDE_Tnp_4"/>
    <property type="match status" value="1"/>
</dbReference>
<dbReference type="PANTHER" id="PTHR22930">
    <property type="match status" value="1"/>
</dbReference>
<dbReference type="GO" id="GO:0005634">
    <property type="term" value="C:nucleus"/>
    <property type="evidence" value="ECO:0007669"/>
    <property type="project" value="UniProtKB-SubCell"/>
</dbReference>
<feature type="domain" description="DDE Tnp4" evidence="8">
    <location>
        <begin position="168"/>
        <end position="332"/>
    </location>
</feature>
<dbReference type="OrthoDB" id="1681765at2759"/>
<dbReference type="PANTHER" id="PTHR22930:SF269">
    <property type="entry name" value="NUCLEASE HARBI1-LIKE PROTEIN"/>
    <property type="match status" value="1"/>
</dbReference>
<dbReference type="Proteomes" id="UP001652582">
    <property type="component" value="Chromosome 23"/>
</dbReference>
<evidence type="ECO:0000313" key="9">
    <source>
        <dbReference type="Proteomes" id="UP001652582"/>
    </source>
</evidence>
<dbReference type="GO" id="GO:0046872">
    <property type="term" value="F:metal ion binding"/>
    <property type="evidence" value="ECO:0007669"/>
    <property type="project" value="UniProtKB-KW"/>
</dbReference>
<evidence type="ECO:0000256" key="5">
    <source>
        <dbReference type="ARBA" id="ARBA00022723"/>
    </source>
</evidence>
<reference evidence="10" key="1">
    <citation type="submission" date="2025-08" db="UniProtKB">
        <authorList>
            <consortium name="RefSeq"/>
        </authorList>
    </citation>
    <scope>IDENTIFICATION</scope>
</reference>
<evidence type="ECO:0000256" key="3">
    <source>
        <dbReference type="ARBA" id="ARBA00006958"/>
    </source>
</evidence>
<evidence type="ECO:0000259" key="8">
    <source>
        <dbReference type="Pfam" id="PF13359"/>
    </source>
</evidence>
<comment type="similarity">
    <text evidence="3">Belongs to the HARBI1 family.</text>
</comment>
<dbReference type="KEGG" id="bany:112055482"/>
<keyword evidence="4" id="KW-0540">Nuclease</keyword>
<keyword evidence="9" id="KW-1185">Reference proteome</keyword>
<proteinExistence type="inferred from homology"/>
<evidence type="ECO:0000313" key="10">
    <source>
        <dbReference type="RefSeq" id="XP_023951384.2"/>
    </source>
</evidence>
<sequence length="391" mass="45976">MDRTARVLLLLALRRIKKKKQKRKYWVHPLLTIMNKDGNHFKRKYEALKVDEVKFFDYFRMSVGCFEELLSLIKPHLQKKYIFRKPIEPLEMLGLTIRYLATGNTFKDMHFTYYRGKSTITEIVKFVCRILWNILKRLELPKITTELMEQIAQEYEKKTNFPNCIGALDGKHIRILSPDHSGSLFFNYKNYNSIVLLALVDTNYKFIYVDIGAYGNECDSTVFQNSKLYDLLKKGQLSIPPPKPLPGFQKEIPFVFVADEGLPLTKNIMRPYSGKFLSIEKRVFNYRLSRARRYVESAFGILANKWRIFHRPINVSYDFTIDIIKACCVLHNFVLNRDGAQTFEEMIIDDSLQILHETTHESRTEANIIRNEFCNYFNSNIGALSWQLTKI</sequence>
<accession>A0A6J1NXF3</accession>
<evidence type="ECO:0000256" key="2">
    <source>
        <dbReference type="ARBA" id="ARBA00004123"/>
    </source>
</evidence>
<keyword evidence="7" id="KW-0539">Nucleus</keyword>
<protein>
    <submittedName>
        <fullName evidence="10">Uncharacterized protein LOC112055482</fullName>
    </submittedName>
</protein>
<keyword evidence="6" id="KW-0378">Hydrolase</keyword>
<dbReference type="AlphaFoldDB" id="A0A6J1NXF3"/>
<evidence type="ECO:0000256" key="4">
    <source>
        <dbReference type="ARBA" id="ARBA00022722"/>
    </source>
</evidence>
<comment type="subcellular location">
    <subcellularLocation>
        <location evidence="2">Nucleus</location>
    </subcellularLocation>
</comment>
<dbReference type="GeneID" id="112055482"/>
<organism evidence="9 10">
    <name type="scientific">Bicyclus anynana</name>
    <name type="common">Squinting bush brown butterfly</name>
    <dbReference type="NCBI Taxonomy" id="110368"/>
    <lineage>
        <taxon>Eukaryota</taxon>
        <taxon>Metazoa</taxon>
        <taxon>Ecdysozoa</taxon>
        <taxon>Arthropoda</taxon>
        <taxon>Hexapoda</taxon>
        <taxon>Insecta</taxon>
        <taxon>Pterygota</taxon>
        <taxon>Neoptera</taxon>
        <taxon>Endopterygota</taxon>
        <taxon>Lepidoptera</taxon>
        <taxon>Glossata</taxon>
        <taxon>Ditrysia</taxon>
        <taxon>Papilionoidea</taxon>
        <taxon>Nymphalidae</taxon>
        <taxon>Satyrinae</taxon>
        <taxon>Satyrini</taxon>
        <taxon>Mycalesina</taxon>
        <taxon>Bicyclus</taxon>
    </lineage>
</organism>
<evidence type="ECO:0000256" key="7">
    <source>
        <dbReference type="ARBA" id="ARBA00023242"/>
    </source>
</evidence>
<evidence type="ECO:0000256" key="1">
    <source>
        <dbReference type="ARBA" id="ARBA00001968"/>
    </source>
</evidence>
<dbReference type="GO" id="GO:0016787">
    <property type="term" value="F:hydrolase activity"/>
    <property type="evidence" value="ECO:0007669"/>
    <property type="project" value="UniProtKB-KW"/>
</dbReference>
<dbReference type="GO" id="GO:0004518">
    <property type="term" value="F:nuclease activity"/>
    <property type="evidence" value="ECO:0007669"/>
    <property type="project" value="UniProtKB-KW"/>
</dbReference>
<dbReference type="RefSeq" id="XP_023951384.2">
    <property type="nucleotide sequence ID" value="XM_024095616.2"/>
</dbReference>
<name>A0A6J1NXF3_BICAN</name>
<evidence type="ECO:0000256" key="6">
    <source>
        <dbReference type="ARBA" id="ARBA00022801"/>
    </source>
</evidence>
<gene>
    <name evidence="10" type="primary">LOC112055482</name>
</gene>
<comment type="cofactor">
    <cofactor evidence="1">
        <name>a divalent metal cation</name>
        <dbReference type="ChEBI" id="CHEBI:60240"/>
    </cofactor>
</comment>
<dbReference type="InterPro" id="IPR027806">
    <property type="entry name" value="HARBI1_dom"/>
</dbReference>
<dbReference type="InterPro" id="IPR045249">
    <property type="entry name" value="HARBI1-like"/>
</dbReference>